<dbReference type="Proteomes" id="UP000637002">
    <property type="component" value="Unassembled WGS sequence"/>
</dbReference>
<dbReference type="RefSeq" id="WP_188612532.1">
    <property type="nucleotide sequence ID" value="NZ_BMGG01000012.1"/>
</dbReference>
<keyword evidence="2" id="KW-0969">Cilium</keyword>
<keyword evidence="2" id="KW-0966">Cell projection</keyword>
<sequence length="132" mass="14879">MKSRDTLLRLKRFQAQEKRRRAAQIEMMIAEFERMAGDLDREIAQEEERSGFSDPSHFAYPTYAKAARTRRDNLVSSASELKGQLSEAKAELAEALDELGKAESLDDRERASDDWRAPEARASGGRMSRAGA</sequence>
<proteinExistence type="predicted"/>
<keyword evidence="2" id="KW-0282">Flagellum</keyword>
<reference evidence="2" key="2">
    <citation type="submission" date="2020-09" db="EMBL/GenBank/DDBJ databases">
        <authorList>
            <person name="Sun Q."/>
            <person name="Zhou Y."/>
        </authorList>
    </citation>
    <scope>NUCLEOTIDE SEQUENCE</scope>
    <source>
        <strain evidence="2">CGMCC 1.12919</strain>
    </source>
</reference>
<feature type="region of interest" description="Disordered" evidence="1">
    <location>
        <begin position="99"/>
        <end position="132"/>
    </location>
</feature>
<accession>A0A916UWJ5</accession>
<dbReference type="AlphaFoldDB" id="A0A916UWJ5"/>
<comment type="caution">
    <text evidence="2">The sequence shown here is derived from an EMBL/GenBank/DDBJ whole genome shotgun (WGS) entry which is preliminary data.</text>
</comment>
<dbReference type="EMBL" id="BMGG01000012">
    <property type="protein sequence ID" value="GGC91408.1"/>
    <property type="molecule type" value="Genomic_DNA"/>
</dbReference>
<gene>
    <name evidence="2" type="ORF">GCM10010994_56470</name>
</gene>
<protein>
    <submittedName>
        <fullName evidence="2">Flagellar export protein FliJ</fullName>
    </submittedName>
</protein>
<keyword evidence="3" id="KW-1185">Reference proteome</keyword>
<reference evidence="2" key="1">
    <citation type="journal article" date="2014" name="Int. J. Syst. Evol. Microbiol.">
        <title>Complete genome sequence of Corynebacterium casei LMG S-19264T (=DSM 44701T), isolated from a smear-ripened cheese.</title>
        <authorList>
            <consortium name="US DOE Joint Genome Institute (JGI-PGF)"/>
            <person name="Walter F."/>
            <person name="Albersmeier A."/>
            <person name="Kalinowski J."/>
            <person name="Ruckert C."/>
        </authorList>
    </citation>
    <scope>NUCLEOTIDE SEQUENCE</scope>
    <source>
        <strain evidence="2">CGMCC 1.12919</strain>
    </source>
</reference>
<evidence type="ECO:0000313" key="3">
    <source>
        <dbReference type="Proteomes" id="UP000637002"/>
    </source>
</evidence>
<feature type="compositionally biased region" description="Basic and acidic residues" evidence="1">
    <location>
        <begin position="99"/>
        <end position="119"/>
    </location>
</feature>
<organism evidence="2 3">
    <name type="scientific">Chelatococcus reniformis</name>
    <dbReference type="NCBI Taxonomy" id="1494448"/>
    <lineage>
        <taxon>Bacteria</taxon>
        <taxon>Pseudomonadati</taxon>
        <taxon>Pseudomonadota</taxon>
        <taxon>Alphaproteobacteria</taxon>
        <taxon>Hyphomicrobiales</taxon>
        <taxon>Chelatococcaceae</taxon>
        <taxon>Chelatococcus</taxon>
    </lineage>
</organism>
<evidence type="ECO:0000256" key="1">
    <source>
        <dbReference type="SAM" id="MobiDB-lite"/>
    </source>
</evidence>
<name>A0A916UWJ5_9HYPH</name>
<evidence type="ECO:0000313" key="2">
    <source>
        <dbReference type="EMBL" id="GGC91408.1"/>
    </source>
</evidence>